<evidence type="ECO:0000256" key="2">
    <source>
        <dbReference type="ARBA" id="ARBA00022606"/>
    </source>
</evidence>
<reference evidence="10" key="1">
    <citation type="submission" date="2021-12" db="EMBL/GenBank/DDBJ databases">
        <authorList>
            <person name="King R."/>
        </authorList>
    </citation>
    <scope>NUCLEOTIDE SEQUENCE</scope>
</reference>
<dbReference type="InterPro" id="IPR004117">
    <property type="entry name" value="7tm6_olfct_rcpt"/>
</dbReference>
<evidence type="ECO:0000256" key="6">
    <source>
        <dbReference type="ARBA" id="ARBA00023136"/>
    </source>
</evidence>
<keyword evidence="3 9" id="KW-0812">Transmembrane</keyword>
<protein>
    <recommendedName>
        <fullName evidence="12">Odorant receptor</fullName>
    </recommendedName>
</protein>
<keyword evidence="7" id="KW-0675">Receptor</keyword>
<dbReference type="Pfam" id="PF02949">
    <property type="entry name" value="7tm_6"/>
    <property type="match status" value="1"/>
</dbReference>
<feature type="transmembrane region" description="Helical" evidence="9">
    <location>
        <begin position="187"/>
        <end position="210"/>
    </location>
</feature>
<dbReference type="GO" id="GO:0016020">
    <property type="term" value="C:membrane"/>
    <property type="evidence" value="ECO:0007669"/>
    <property type="project" value="UniProtKB-SubCell"/>
</dbReference>
<accession>A0A9P0AK23</accession>
<evidence type="ECO:0008006" key="12">
    <source>
        <dbReference type="Google" id="ProtNLM"/>
    </source>
</evidence>
<dbReference type="GO" id="GO:0004984">
    <property type="term" value="F:olfactory receptor activity"/>
    <property type="evidence" value="ECO:0007669"/>
    <property type="project" value="InterPro"/>
</dbReference>
<feature type="transmembrane region" description="Helical" evidence="9">
    <location>
        <begin position="54"/>
        <end position="72"/>
    </location>
</feature>
<feature type="transmembrane region" description="Helical" evidence="9">
    <location>
        <begin position="123"/>
        <end position="142"/>
    </location>
</feature>
<keyword evidence="11" id="KW-1185">Reference proteome</keyword>
<keyword evidence="8" id="KW-0807">Transducer</keyword>
<keyword evidence="2" id="KW-0716">Sensory transduction</keyword>
<evidence type="ECO:0000313" key="10">
    <source>
        <dbReference type="EMBL" id="CAH0393465.1"/>
    </source>
</evidence>
<gene>
    <name evidence="10" type="ORF">BEMITA_LOCUS11866</name>
</gene>
<evidence type="ECO:0000256" key="8">
    <source>
        <dbReference type="ARBA" id="ARBA00023224"/>
    </source>
</evidence>
<keyword evidence="5 9" id="KW-1133">Transmembrane helix</keyword>
<dbReference type="EMBL" id="OU963868">
    <property type="protein sequence ID" value="CAH0393465.1"/>
    <property type="molecule type" value="Genomic_DNA"/>
</dbReference>
<evidence type="ECO:0000256" key="4">
    <source>
        <dbReference type="ARBA" id="ARBA00022725"/>
    </source>
</evidence>
<dbReference type="Proteomes" id="UP001152759">
    <property type="component" value="Chromosome 7"/>
</dbReference>
<evidence type="ECO:0000256" key="7">
    <source>
        <dbReference type="ARBA" id="ARBA00023170"/>
    </source>
</evidence>
<evidence type="ECO:0000313" key="11">
    <source>
        <dbReference type="Proteomes" id="UP001152759"/>
    </source>
</evidence>
<dbReference type="GO" id="GO:0007165">
    <property type="term" value="P:signal transduction"/>
    <property type="evidence" value="ECO:0007669"/>
    <property type="project" value="UniProtKB-KW"/>
</dbReference>
<evidence type="ECO:0000256" key="1">
    <source>
        <dbReference type="ARBA" id="ARBA00004141"/>
    </source>
</evidence>
<proteinExistence type="predicted"/>
<name>A0A9P0AK23_BEMTA</name>
<feature type="transmembrane region" description="Helical" evidence="9">
    <location>
        <begin position="216"/>
        <end position="236"/>
    </location>
</feature>
<dbReference type="AlphaFoldDB" id="A0A9P0AK23"/>
<evidence type="ECO:0000256" key="9">
    <source>
        <dbReference type="SAM" id="Phobius"/>
    </source>
</evidence>
<evidence type="ECO:0000256" key="3">
    <source>
        <dbReference type="ARBA" id="ARBA00022692"/>
    </source>
</evidence>
<dbReference type="GO" id="GO:0005549">
    <property type="term" value="F:odorant binding"/>
    <property type="evidence" value="ECO:0007669"/>
    <property type="project" value="InterPro"/>
</dbReference>
<sequence>MPVNYIILVLWWRMIDFVVETAQEINNVLFFYKFLIPSSLHATIISELEARHRVIIICIISITQTMVLFYFLPPVVTFLLSRSPSRRLEYPVGVPDPLSLIGITTNNPTRAFLYSIGWVSNMVQYYIMNLGNALIFIFLDSLKTAFLICGHSLETHGRDGCLSWHQFLSAIKLHQRLFRLTSKVKHVIEPIIAVTISGTASYNVICALSISQGFHAQNIKMLFGGVVIIVISYVLFAEPGSTAHKAEEMAVRIYFNQNWVAQRCKLTRYLPLMIMRSNKPVKFRMFNCWAMTSENLVKYLQLMYSFYVVLECVTSKYGKDAHP</sequence>
<evidence type="ECO:0000256" key="5">
    <source>
        <dbReference type="ARBA" id="ARBA00022989"/>
    </source>
</evidence>
<keyword evidence="4" id="KW-0552">Olfaction</keyword>
<comment type="subcellular location">
    <subcellularLocation>
        <location evidence="1">Membrane</location>
        <topology evidence="1">Multi-pass membrane protein</topology>
    </subcellularLocation>
</comment>
<keyword evidence="6 9" id="KW-0472">Membrane</keyword>
<organism evidence="10 11">
    <name type="scientific">Bemisia tabaci</name>
    <name type="common">Sweetpotato whitefly</name>
    <name type="synonym">Aleurodes tabaci</name>
    <dbReference type="NCBI Taxonomy" id="7038"/>
    <lineage>
        <taxon>Eukaryota</taxon>
        <taxon>Metazoa</taxon>
        <taxon>Ecdysozoa</taxon>
        <taxon>Arthropoda</taxon>
        <taxon>Hexapoda</taxon>
        <taxon>Insecta</taxon>
        <taxon>Pterygota</taxon>
        <taxon>Neoptera</taxon>
        <taxon>Paraneoptera</taxon>
        <taxon>Hemiptera</taxon>
        <taxon>Sternorrhyncha</taxon>
        <taxon>Aleyrodoidea</taxon>
        <taxon>Aleyrodidae</taxon>
        <taxon>Aleyrodinae</taxon>
        <taxon>Bemisia</taxon>
    </lineage>
</organism>